<dbReference type="PANTHER" id="PTHR45712">
    <property type="entry name" value="AGAP008170-PA"/>
    <property type="match status" value="1"/>
</dbReference>
<name>A0A8C0AGB1_BOSMU</name>
<evidence type="ECO:0000313" key="20">
    <source>
        <dbReference type="Proteomes" id="UP000694520"/>
    </source>
</evidence>
<dbReference type="AlphaFoldDB" id="A0A8C0AGB1"/>
<evidence type="ECO:0000256" key="18">
    <source>
        <dbReference type="SAM" id="SignalP"/>
    </source>
</evidence>
<dbReference type="PANTHER" id="PTHR45712:SF30">
    <property type="entry name" value="LRRNT DOMAIN-CONTAINING PROTEIN"/>
    <property type="match status" value="1"/>
</dbReference>
<dbReference type="Pfam" id="PF13855">
    <property type="entry name" value="LRR_8"/>
    <property type="match status" value="2"/>
</dbReference>
<evidence type="ECO:0000256" key="1">
    <source>
        <dbReference type="ARBA" id="ARBA00004115"/>
    </source>
</evidence>
<keyword evidence="12" id="KW-0325">Glycoprotein</keyword>
<reference evidence="19" key="3">
    <citation type="submission" date="2025-09" db="UniProtKB">
        <authorList>
            <consortium name="Ensembl"/>
        </authorList>
    </citation>
    <scope>IDENTIFICATION</scope>
</reference>
<comment type="subcellular location">
    <subcellularLocation>
        <location evidence="2">Cell membrane</location>
        <topology evidence="2">Single-pass type I membrane protein</topology>
    </subcellularLocation>
    <subcellularLocation>
        <location evidence="1">Endoplasmic reticulum membrane</location>
        <topology evidence="1">Single-pass type I membrane protein</topology>
    </subcellularLocation>
</comment>
<evidence type="ECO:0000256" key="15">
    <source>
        <dbReference type="ARBA" id="ARBA00060751"/>
    </source>
</evidence>
<evidence type="ECO:0000256" key="8">
    <source>
        <dbReference type="ARBA" id="ARBA00022824"/>
    </source>
</evidence>
<evidence type="ECO:0000256" key="2">
    <source>
        <dbReference type="ARBA" id="ARBA00004251"/>
    </source>
</evidence>
<keyword evidence="6 18" id="KW-0732">Signal</keyword>
<dbReference type="SUPFAM" id="SSF52058">
    <property type="entry name" value="L domain-like"/>
    <property type="match status" value="3"/>
</dbReference>
<dbReference type="GO" id="GO:0050431">
    <property type="term" value="F:transforming growth factor beta binding"/>
    <property type="evidence" value="ECO:0007669"/>
    <property type="project" value="Ensembl"/>
</dbReference>
<feature type="chain" id="PRO_5034836412" description="Transforming growth factor beta activator LRRC33" evidence="18">
    <location>
        <begin position="20"/>
        <end position="890"/>
    </location>
</feature>
<dbReference type="PROSITE" id="PS51450">
    <property type="entry name" value="LRR"/>
    <property type="match status" value="5"/>
</dbReference>
<evidence type="ECO:0000256" key="3">
    <source>
        <dbReference type="ARBA" id="ARBA00022475"/>
    </source>
</evidence>
<dbReference type="Pfam" id="PF00560">
    <property type="entry name" value="LRR_1"/>
    <property type="match status" value="2"/>
</dbReference>
<sequence length="890" mass="97461">MELLPLWLCLGFHFLTVEWRHRSGMVTAASQGGCELLDGVADCRGRNLASVPSDLPPSSRTLLLDANPLRTLGNNSLQRYPFLESLSLHDCYLERIGHVAFQEQARLRSLALPDNALFESYKETAAALHGLRGLRMLDLSGNSLTEDMAALMLQNLSSLESVSLARNIIMRLDESVFEGLGHLRELDLQRNYIFEIEGGAFDGLTQLRHLNLAYNNLPCLVDFSLTQLRSLNVSYNVLEWFLASGGEAAFELETLDLSHNQLLFFPLLPQCSKLHTLLLRDNNMGFYRDLYNTSSPQEMVAQFLLVDGNVTNITTVNLWEEFASSDLSSLRFLDMSQNQFQYLPDGFLKKMPSLSHLNLKQNCLVTLHIREHEPPGALVELDLSQNQLSELHLAPGLPGCLRSLQSFNLSSNQLLGVPAGLFANARNLATVDMSHNQISLCPLPASLDPGGTPGCVDFRNVASLQSLSLEDCGLEALQDCSFQGTALTHLDLSGNWGVLNGSIAPLWDVAPTLQVLSLRNVGLTSSFTELDFSAFENLRSLDLSGNALTSFPRFGGSLALQTLDLRRNLLTALPQRAVPEEPPVLQPELQPAPGCPRWPFANARNLATVDMSHNQISLCPLPASLDPGGTPGCVDFRNVASLQSLSLEDCGLEALQDCSFQGTALTHLDLSGNWGVLNGSIAPLWDVAPTLQVLSLRNVGLTSSFTELDFSAFENLRSLDLSGNALTSFPRFGGSLALQTLDLRRNLLTALPQRAVSEQLAGSLRTIYLSQNPYDCCGVEDWGALQRLHIVADLAMVTCNLSSKVIRLTELPAGVPQFHTGYVCALPLVTSLELVRKGRDSVLPCSKNTSKSSNLVLWMEREKSTLMSSPWMPEVGIHRACSQSSLGRPA</sequence>
<dbReference type="GO" id="GO:0006955">
    <property type="term" value="P:immune response"/>
    <property type="evidence" value="ECO:0007669"/>
    <property type="project" value="Ensembl"/>
</dbReference>
<dbReference type="GO" id="GO:0014005">
    <property type="term" value="P:microglia development"/>
    <property type="evidence" value="ECO:0007669"/>
    <property type="project" value="Ensembl"/>
</dbReference>
<evidence type="ECO:0000256" key="17">
    <source>
        <dbReference type="ARBA" id="ARBA00079458"/>
    </source>
</evidence>
<keyword evidence="4" id="KW-0433">Leucine-rich repeat</keyword>
<dbReference type="GO" id="GO:0005576">
    <property type="term" value="C:extracellular region"/>
    <property type="evidence" value="ECO:0007669"/>
    <property type="project" value="GOC"/>
</dbReference>
<protein>
    <recommendedName>
        <fullName evidence="16">Transforming growth factor beta activator LRRC33</fullName>
    </recommendedName>
    <alternativeName>
        <fullName evidence="17">Negative regulator of reactive oxygen species</fullName>
    </alternativeName>
</protein>
<keyword evidence="13" id="KW-0340">Growth factor binding</keyword>
<comment type="similarity">
    <text evidence="15">Belongs to the LRRC32/LRRC33 family.</text>
</comment>
<keyword evidence="3" id="KW-1003">Cell membrane</keyword>
<proteinExistence type="inferred from homology"/>
<evidence type="ECO:0000256" key="16">
    <source>
        <dbReference type="ARBA" id="ARBA00074404"/>
    </source>
</evidence>
<dbReference type="GO" id="GO:0005886">
    <property type="term" value="C:plasma membrane"/>
    <property type="evidence" value="ECO:0007669"/>
    <property type="project" value="UniProtKB-SubCell"/>
</dbReference>
<evidence type="ECO:0000256" key="13">
    <source>
        <dbReference type="ARBA" id="ARBA00023183"/>
    </source>
</evidence>
<evidence type="ECO:0000313" key="19">
    <source>
        <dbReference type="Ensembl" id="ENSBGRP00000029960.1"/>
    </source>
</evidence>
<evidence type="ECO:0000256" key="14">
    <source>
        <dbReference type="ARBA" id="ARBA00054314"/>
    </source>
</evidence>
<organism evidence="19 20">
    <name type="scientific">Bos mutus grunniens</name>
    <name type="common">Wild yak</name>
    <name type="synonym">Bos grunniens</name>
    <dbReference type="NCBI Taxonomy" id="30521"/>
    <lineage>
        <taxon>Eukaryota</taxon>
        <taxon>Metazoa</taxon>
        <taxon>Chordata</taxon>
        <taxon>Craniata</taxon>
        <taxon>Vertebrata</taxon>
        <taxon>Euteleostomi</taxon>
        <taxon>Mammalia</taxon>
        <taxon>Eutheria</taxon>
        <taxon>Laurasiatheria</taxon>
        <taxon>Artiodactyla</taxon>
        <taxon>Ruminantia</taxon>
        <taxon>Pecora</taxon>
        <taxon>Bovidae</taxon>
        <taxon>Bovinae</taxon>
        <taxon>Bos</taxon>
    </lineage>
</organism>
<dbReference type="InterPro" id="IPR032675">
    <property type="entry name" value="LRR_dom_sf"/>
</dbReference>
<dbReference type="GO" id="GO:0006801">
    <property type="term" value="P:superoxide metabolic process"/>
    <property type="evidence" value="ECO:0007669"/>
    <property type="project" value="Ensembl"/>
</dbReference>
<keyword evidence="5" id="KW-0812">Transmembrane</keyword>
<dbReference type="GO" id="GO:0006954">
    <property type="term" value="P:inflammatory response"/>
    <property type="evidence" value="ECO:0007669"/>
    <property type="project" value="Ensembl"/>
</dbReference>
<dbReference type="SMART" id="SM00364">
    <property type="entry name" value="LRR_BAC"/>
    <property type="match status" value="7"/>
</dbReference>
<dbReference type="GO" id="GO:0009986">
    <property type="term" value="C:cell surface"/>
    <property type="evidence" value="ECO:0007669"/>
    <property type="project" value="Ensembl"/>
</dbReference>
<dbReference type="FunFam" id="3.80.10.10:FF:000913">
    <property type="entry name" value="Transforming growth factor beta activator LRRC33"/>
    <property type="match status" value="1"/>
</dbReference>
<accession>A0A8C0AGB1</accession>
<reference evidence="19" key="1">
    <citation type="submission" date="2019-05" db="EMBL/GenBank/DDBJ databases">
        <authorList>
            <person name="Zhang S."/>
            <person name="Liu J."/>
        </authorList>
    </citation>
    <scope>NUCLEOTIDE SEQUENCE [LARGE SCALE GENOMIC DNA]</scope>
</reference>
<keyword evidence="10" id="KW-0472">Membrane</keyword>
<evidence type="ECO:0000256" key="6">
    <source>
        <dbReference type="ARBA" id="ARBA00022729"/>
    </source>
</evidence>
<keyword evidence="9" id="KW-1133">Transmembrane helix</keyword>
<dbReference type="GO" id="GO:0005789">
    <property type="term" value="C:endoplasmic reticulum membrane"/>
    <property type="evidence" value="ECO:0007669"/>
    <property type="project" value="UniProtKB-SubCell"/>
</dbReference>
<comment type="function">
    <text evidence="14">Key regulator of transforming growth factor beta-1 (TGFB1) specifically required for microglia function in the nervous system. Required for activation of latent TGF-beta-1 in macrophages and microglia: associates specifically via disulfide bonds with the Latency-associated peptide (LAP), which is the regulatory chain of TGFB1, and regulates integrin-dependent activation of TGF-beta-1. TGF-beta-1 activation mediated by LRRC33/NRROS is highly localized: there is little spreading of TGF-beta-1 activated from one microglial cell to neighboring microglia, suggesting the existence of localized and selective activation of TGF-beta-1 by LRRC33/NRROS. Indirectly plays a role in Toll-like receptor (TLR) signaling: ability to inhibit TLR-mediated NF-kappa-B activation and cytokine production is probably a consequence of its role in TGF-beta-1 signaling.</text>
</comment>
<gene>
    <name evidence="19" type="primary">NRROS</name>
</gene>
<dbReference type="InterPro" id="IPR003591">
    <property type="entry name" value="Leu-rich_rpt_typical-subtyp"/>
</dbReference>
<evidence type="ECO:0000256" key="11">
    <source>
        <dbReference type="ARBA" id="ARBA00023157"/>
    </source>
</evidence>
<evidence type="ECO:0000256" key="9">
    <source>
        <dbReference type="ARBA" id="ARBA00022989"/>
    </source>
</evidence>
<dbReference type="InterPro" id="IPR050333">
    <property type="entry name" value="SLRP"/>
</dbReference>
<reference evidence="19" key="2">
    <citation type="submission" date="2025-08" db="UniProtKB">
        <authorList>
            <consortium name="Ensembl"/>
        </authorList>
    </citation>
    <scope>IDENTIFICATION</scope>
</reference>
<evidence type="ECO:0000256" key="12">
    <source>
        <dbReference type="ARBA" id="ARBA00023180"/>
    </source>
</evidence>
<keyword evidence="11" id="KW-1015">Disulfide bond</keyword>
<dbReference type="SMART" id="SM00369">
    <property type="entry name" value="LRR_TYP"/>
    <property type="match status" value="16"/>
</dbReference>
<dbReference type="FunFam" id="3.80.10.10:FF:000507">
    <property type="entry name" value="negative regulator of reactive oxygen species isoform X1"/>
    <property type="match status" value="1"/>
</dbReference>
<evidence type="ECO:0000256" key="4">
    <source>
        <dbReference type="ARBA" id="ARBA00022614"/>
    </source>
</evidence>
<evidence type="ECO:0000256" key="5">
    <source>
        <dbReference type="ARBA" id="ARBA00022692"/>
    </source>
</evidence>
<keyword evidence="7" id="KW-0677">Repeat</keyword>
<evidence type="ECO:0000256" key="10">
    <source>
        <dbReference type="ARBA" id="ARBA00023136"/>
    </source>
</evidence>
<dbReference type="GeneTree" id="ENSGT00940000157975"/>
<dbReference type="InterPro" id="IPR001611">
    <property type="entry name" value="Leu-rich_rpt"/>
</dbReference>
<dbReference type="FunFam" id="3.80.10.10:FF:000776">
    <property type="entry name" value="Transforming growth factor beta activator LRRC33"/>
    <property type="match status" value="1"/>
</dbReference>
<dbReference type="GO" id="GO:0141069">
    <property type="term" value="F:receptor ligand inhibitor activity"/>
    <property type="evidence" value="ECO:0007669"/>
    <property type="project" value="Ensembl"/>
</dbReference>
<dbReference type="GO" id="GO:0035583">
    <property type="term" value="P:sequestering of TGFbeta in extracellular matrix"/>
    <property type="evidence" value="ECO:0007669"/>
    <property type="project" value="Ensembl"/>
</dbReference>
<evidence type="ECO:0000256" key="7">
    <source>
        <dbReference type="ARBA" id="ARBA00022737"/>
    </source>
</evidence>
<dbReference type="Gene3D" id="3.80.10.10">
    <property type="entry name" value="Ribonuclease Inhibitor"/>
    <property type="match status" value="5"/>
</dbReference>
<feature type="signal peptide" evidence="18">
    <location>
        <begin position="1"/>
        <end position="19"/>
    </location>
</feature>
<dbReference type="GO" id="GO:0007179">
    <property type="term" value="P:transforming growth factor beta receptor signaling pathway"/>
    <property type="evidence" value="ECO:0007669"/>
    <property type="project" value="Ensembl"/>
</dbReference>
<keyword evidence="20" id="KW-1185">Reference proteome</keyword>
<keyword evidence="8" id="KW-0256">Endoplasmic reticulum</keyword>
<dbReference type="Ensembl" id="ENSBGRT00000034677.1">
    <property type="protein sequence ID" value="ENSBGRP00000029960.1"/>
    <property type="gene ID" value="ENSBGRG00000018922.1"/>
</dbReference>
<dbReference type="Proteomes" id="UP000694520">
    <property type="component" value="Chromosome 1"/>
</dbReference>